<proteinExistence type="predicted"/>
<feature type="chain" id="PRO_5026985809" description="YD repeat-containing protein" evidence="1">
    <location>
        <begin position="25"/>
        <end position="798"/>
    </location>
</feature>
<protein>
    <recommendedName>
        <fullName evidence="4">YD repeat-containing protein</fullName>
    </recommendedName>
</protein>
<accession>A0A6N4XP52</accession>
<keyword evidence="1" id="KW-0732">Signal</keyword>
<evidence type="ECO:0000313" key="2">
    <source>
        <dbReference type="EMBL" id="CAA7386375.1"/>
    </source>
</evidence>
<reference evidence="2 3" key="1">
    <citation type="submission" date="2020-01" db="EMBL/GenBank/DDBJ databases">
        <authorList>
            <person name="Rodrigo-Torres L."/>
            <person name="Arahal R. D."/>
            <person name="Lucena T."/>
        </authorList>
    </citation>
    <scope>NUCLEOTIDE SEQUENCE [LARGE SCALE GENOMIC DNA]</scope>
    <source>
        <strain evidence="2 3">CECT 9393</strain>
    </source>
</reference>
<name>A0A6N4XP52_9FLAO</name>
<sequence length="798" mass="90602">MKKILFLIHTMVAFHCYHSQISSANVGITSPIPSISALATYTNMPVSIQTGIPNISNDLFSVPTNNKAVTINMSLNYHAGGLTEGGWIGEVGSGWSLLGPSVISREIMNDFDEAFDDTTFFNYIKNPFDDIYIFNIPGDTGKFRFIRNIGNNTFQLVKVTPSNAKIEYTRTSNSATLIIDSFTITNDKGIKYKFETYSTHTMSVWQSTPGVLGPLRTAPKKYRSAFYLTSILDENNQELVKCNYIEDITYEIGTHFIDSYTKKLSQIEIKDQGIIQLEYGKDESVVGNLNKKYDKFYIKNLTLKTSDNRFVSKYILNYIDNDARKLQSLSKVDKNEAIVEKTSYEYDQVQMQTSVGFTYKLLPIKKIILPTGGTIQYDFDMVPNYPVFDKGMLHIKRVKYFDNQNITTSPSRVEEYDYRDFSNPNNSSAYFVSDGTFDGTTPANPSIIYKNVKISDGNGYTKYYFIAPDAYPEEPYDVGGTFLFWPNYLMTRGGLIQKKEIYNSNNQKQTEESFEYVFIDTPYPKFFMINSGFANFYVKPMLLLNQKISSKTYFNSGYSETKKEITNNDNQLVEKEVETAFDGQIKETVFSYAMEKGNQKLINANILGVPLETITTSKKNSSDPGKILLKKETKYESTTHNFPTSMIIYDIPNNIASTEATFNQYDTKGNLEQYTTKEGVPVTLVWGYKKTQPIAKIEGATYAQVAPYIADIVSKSDLDEDVASEKILLSALDTFRNNSNLIGTQITTYTYDPLIGATTITPPSGAREIYKYDLSNRFESVVDEKGNILKEYQYNYKH</sequence>
<dbReference type="Proteomes" id="UP000445309">
    <property type="component" value="Unassembled WGS sequence"/>
</dbReference>
<dbReference type="EMBL" id="CACVBY010000008">
    <property type="protein sequence ID" value="CAA7386375.1"/>
    <property type="molecule type" value="Genomic_DNA"/>
</dbReference>
<gene>
    <name evidence="2" type="ORF">CHRY9393_00668</name>
</gene>
<evidence type="ECO:0000256" key="1">
    <source>
        <dbReference type="SAM" id="SignalP"/>
    </source>
</evidence>
<feature type="signal peptide" evidence="1">
    <location>
        <begin position="1"/>
        <end position="24"/>
    </location>
</feature>
<dbReference type="AlphaFoldDB" id="A0A6N4XP52"/>
<organism evidence="2 3">
    <name type="scientific">Chryseobacterium fistulae</name>
    <dbReference type="NCBI Taxonomy" id="2675058"/>
    <lineage>
        <taxon>Bacteria</taxon>
        <taxon>Pseudomonadati</taxon>
        <taxon>Bacteroidota</taxon>
        <taxon>Flavobacteriia</taxon>
        <taxon>Flavobacteriales</taxon>
        <taxon>Weeksellaceae</taxon>
        <taxon>Chryseobacterium group</taxon>
        <taxon>Chryseobacterium</taxon>
    </lineage>
</organism>
<evidence type="ECO:0000313" key="3">
    <source>
        <dbReference type="Proteomes" id="UP000445309"/>
    </source>
</evidence>
<dbReference type="RefSeq" id="WP_162072049.1">
    <property type="nucleotide sequence ID" value="NZ_CACVBY010000008.1"/>
</dbReference>
<evidence type="ECO:0008006" key="4">
    <source>
        <dbReference type="Google" id="ProtNLM"/>
    </source>
</evidence>
<keyword evidence="3" id="KW-1185">Reference proteome</keyword>